<dbReference type="EC" id="3.1.11.2" evidence="3"/>
<evidence type="ECO:0000256" key="3">
    <source>
        <dbReference type="ARBA" id="ARBA00012115"/>
    </source>
</evidence>
<dbReference type="PANTHER" id="PTHR22748:SF4">
    <property type="entry name" value="DNA-(APURINIC OR APYRIMIDINIC SITE) ENDONUCLEASE 2"/>
    <property type="match status" value="1"/>
</dbReference>
<feature type="binding site" evidence="9">
    <location>
        <position position="35"/>
    </location>
    <ligand>
        <name>Mg(2+)</name>
        <dbReference type="ChEBI" id="CHEBI:18420"/>
        <label>1</label>
    </ligand>
</feature>
<evidence type="ECO:0000256" key="4">
    <source>
        <dbReference type="ARBA" id="ARBA00022723"/>
    </source>
</evidence>
<keyword evidence="7 9" id="KW-0460">Magnesium</keyword>
<dbReference type="InterPro" id="IPR005135">
    <property type="entry name" value="Endo/exonuclease/phosphatase"/>
</dbReference>
<name>A0A6I8PNV6_XENTR</name>
<evidence type="ECO:0000256" key="6">
    <source>
        <dbReference type="ARBA" id="ARBA00022801"/>
    </source>
</evidence>
<evidence type="ECO:0000256" key="2">
    <source>
        <dbReference type="ARBA" id="ARBA00007092"/>
    </source>
</evidence>
<evidence type="ECO:0000256" key="1">
    <source>
        <dbReference type="ARBA" id="ARBA00000493"/>
    </source>
</evidence>
<comment type="cofactor">
    <cofactor evidence="9">
        <name>Mg(2+)</name>
        <dbReference type="ChEBI" id="CHEBI:18420"/>
    </cofactor>
    <cofactor evidence="9">
        <name>Mn(2+)</name>
        <dbReference type="ChEBI" id="CHEBI:29035"/>
    </cofactor>
    <text evidence="9">Probably binds two magnesium or manganese ions per subunit.</text>
</comment>
<dbReference type="InterPro" id="IPR036691">
    <property type="entry name" value="Endo/exonu/phosph_ase_sf"/>
</dbReference>
<evidence type="ECO:0000256" key="5">
    <source>
        <dbReference type="ARBA" id="ARBA00022763"/>
    </source>
</evidence>
<dbReference type="GO" id="GO:0006281">
    <property type="term" value="P:DNA repair"/>
    <property type="evidence" value="ECO:0007669"/>
    <property type="project" value="UniProtKB-KW"/>
</dbReference>
<feature type="binding site" evidence="9">
    <location>
        <position position="6"/>
    </location>
    <ligand>
        <name>Mg(2+)</name>
        <dbReference type="ChEBI" id="CHEBI:18420"/>
        <label>1</label>
    </ligand>
</feature>
<dbReference type="InParanoid" id="A0A6I8PNV6"/>
<evidence type="ECO:0000256" key="9">
    <source>
        <dbReference type="PIRSR" id="PIRSR604808-2"/>
    </source>
</evidence>
<evidence type="ECO:0000313" key="11">
    <source>
        <dbReference type="Ensembl" id="ENSXETP00000060793"/>
    </source>
</evidence>
<dbReference type="SUPFAM" id="SSF56219">
    <property type="entry name" value="DNase I-like"/>
    <property type="match status" value="1"/>
</dbReference>
<protein>
    <recommendedName>
        <fullName evidence="3">exodeoxyribonuclease III</fullName>
        <ecNumber evidence="3">3.1.11.2</ecNumber>
    </recommendedName>
</protein>
<evidence type="ECO:0000259" key="10">
    <source>
        <dbReference type="Pfam" id="PF03372"/>
    </source>
</evidence>
<reference evidence="11" key="2">
    <citation type="submission" date="2020-05" db="UniProtKB">
        <authorList>
            <consortium name="Ensembl"/>
        </authorList>
    </citation>
    <scope>IDENTIFICATION</scope>
</reference>
<dbReference type="InterPro" id="IPR004808">
    <property type="entry name" value="AP_endonuc_1"/>
</dbReference>
<dbReference type="GO" id="GO:0046872">
    <property type="term" value="F:metal ion binding"/>
    <property type="evidence" value="ECO:0007669"/>
    <property type="project" value="UniProtKB-KW"/>
</dbReference>
<dbReference type="GO" id="GO:0008311">
    <property type="term" value="F:double-stranded DNA 3'-5' DNA exonuclease activity"/>
    <property type="evidence" value="ECO:0007669"/>
    <property type="project" value="UniProtKB-EC"/>
</dbReference>
<sequence>MVISYNVNGLNEPIKRSQIFRQCNKLGGKIVLLQETHFKEGHTPHLSLRHYPQIYTSNNPQKKATGVMTLIHKDLPFQLREKLIDEEGRFIFLKGQIAKMKVTITNVYAPNQAQLPFLH</sequence>
<keyword evidence="5" id="KW-0227">DNA damage</keyword>
<evidence type="ECO:0000256" key="8">
    <source>
        <dbReference type="ARBA" id="ARBA00023204"/>
    </source>
</evidence>
<comment type="similarity">
    <text evidence="2">Belongs to the DNA repair enzymes AP/ExoA family.</text>
</comment>
<dbReference type="Gene3D" id="3.60.10.10">
    <property type="entry name" value="Endonuclease/exonuclease/phosphatase"/>
    <property type="match status" value="1"/>
</dbReference>
<keyword evidence="6" id="KW-0378">Hydrolase</keyword>
<evidence type="ECO:0000256" key="7">
    <source>
        <dbReference type="ARBA" id="ARBA00022842"/>
    </source>
</evidence>
<dbReference type="GeneTree" id="ENSGT01070000253955"/>
<dbReference type="PANTHER" id="PTHR22748">
    <property type="entry name" value="AP ENDONUCLEASE"/>
    <property type="match status" value="1"/>
</dbReference>
<proteinExistence type="inferred from homology"/>
<keyword evidence="8" id="KW-0234">DNA repair</keyword>
<reference evidence="11" key="1">
    <citation type="journal article" date="2010" name="Science">
        <title>The genome of the Western clawed frog Xenopus tropicalis.</title>
        <authorList>
            <person name="Hellsten U."/>
            <person name="Harland R.M."/>
            <person name="Gilchrist M.J."/>
            <person name="Hendrix D."/>
            <person name="Jurka J."/>
            <person name="Kapitonov V."/>
            <person name="Ovcharenko I."/>
            <person name="Putnam N.H."/>
            <person name="Shu S."/>
            <person name="Taher L."/>
            <person name="Blitz I.L."/>
            <person name="Blumberg B."/>
            <person name="Dichmann D.S."/>
            <person name="Dubchak I."/>
            <person name="Amaya E."/>
            <person name="Detter J.C."/>
            <person name="Fletcher R."/>
            <person name="Gerhard D.S."/>
            <person name="Goodstein D."/>
            <person name="Graves T."/>
            <person name="Grigoriev I.V."/>
            <person name="Grimwood J."/>
            <person name="Kawashima T."/>
            <person name="Lindquist E."/>
            <person name="Lucas S.M."/>
            <person name="Mead P.E."/>
            <person name="Mitros T."/>
            <person name="Ogino H."/>
            <person name="Ohta Y."/>
            <person name="Poliakov A.V."/>
            <person name="Pollet N."/>
            <person name="Robert J."/>
            <person name="Salamov A."/>
            <person name="Sater A.K."/>
            <person name="Schmutz J."/>
            <person name="Terry A."/>
            <person name="Vize P.D."/>
            <person name="Warren W.C."/>
            <person name="Wells D."/>
            <person name="Wills A."/>
            <person name="Wilson R.K."/>
            <person name="Zimmerman L.B."/>
            <person name="Zorn A.M."/>
            <person name="Grainger R."/>
            <person name="Grammer T."/>
            <person name="Khokha M.K."/>
            <person name="Richardson P.M."/>
            <person name="Rokhsar D.S."/>
        </authorList>
    </citation>
    <scope>NUCLEOTIDE SEQUENCE [LARGE SCALE GENOMIC DNA]</scope>
    <source>
        <strain evidence="11">Nigerian</strain>
    </source>
</reference>
<keyword evidence="4 9" id="KW-0479">Metal-binding</keyword>
<dbReference type="AlphaFoldDB" id="A0A6I8PNV6"/>
<dbReference type="Pfam" id="PF03372">
    <property type="entry name" value="Exo_endo_phos"/>
    <property type="match status" value="1"/>
</dbReference>
<organism evidence="11">
    <name type="scientific">Xenopus tropicalis</name>
    <name type="common">Western clawed frog</name>
    <name type="synonym">Silurana tropicalis</name>
    <dbReference type="NCBI Taxonomy" id="8364"/>
    <lineage>
        <taxon>Eukaryota</taxon>
        <taxon>Metazoa</taxon>
        <taxon>Chordata</taxon>
        <taxon>Craniata</taxon>
        <taxon>Vertebrata</taxon>
        <taxon>Euteleostomi</taxon>
        <taxon>Amphibia</taxon>
        <taxon>Batrachia</taxon>
        <taxon>Anura</taxon>
        <taxon>Pipoidea</taxon>
        <taxon>Pipidae</taxon>
        <taxon>Xenopodinae</taxon>
        <taxon>Xenopus</taxon>
        <taxon>Silurana</taxon>
    </lineage>
</organism>
<dbReference type="Ensembl" id="ENSXETT00000064637">
    <property type="protein sequence ID" value="ENSXETP00000060793"/>
    <property type="gene ID" value="ENSXETG00000032996"/>
</dbReference>
<feature type="domain" description="Endonuclease/exonuclease/phosphatase" evidence="10">
    <location>
        <begin position="3"/>
        <end position="105"/>
    </location>
</feature>
<keyword evidence="9" id="KW-0464">Manganese</keyword>
<comment type="catalytic activity">
    <reaction evidence="1">
        <text>Exonucleolytic cleavage in the 3'- to 5'-direction to yield nucleoside 5'-phosphates.</text>
        <dbReference type="EC" id="3.1.11.2"/>
    </reaction>
</comment>
<accession>A0A6I8PNV6</accession>